<evidence type="ECO:0000313" key="7">
    <source>
        <dbReference type="EMBL" id="KAF1085182.1"/>
    </source>
</evidence>
<dbReference type="EMBL" id="LSRS01000003">
    <property type="protein sequence ID" value="KAF1085182.1"/>
    <property type="molecule type" value="Genomic_DNA"/>
</dbReference>
<dbReference type="PANTHER" id="PTHR12131:SF1">
    <property type="entry name" value="ATP-DEPENDENT RNA HELICASE SUPV3L1, MITOCHONDRIAL-RELATED"/>
    <property type="match status" value="1"/>
</dbReference>
<gene>
    <name evidence="7" type="ORF">SPSYN_01318</name>
</gene>
<name>A0A9D3AXL6_9FIRM</name>
<dbReference type="GO" id="GO:0004386">
    <property type="term" value="F:helicase activity"/>
    <property type="evidence" value="ECO:0007669"/>
    <property type="project" value="UniProtKB-KW"/>
</dbReference>
<keyword evidence="8" id="KW-1185">Reference proteome</keyword>
<dbReference type="GO" id="GO:0016787">
    <property type="term" value="F:hydrolase activity"/>
    <property type="evidence" value="ECO:0007669"/>
    <property type="project" value="UniProtKB-KW"/>
</dbReference>
<dbReference type="GO" id="GO:0003676">
    <property type="term" value="F:nucleic acid binding"/>
    <property type="evidence" value="ECO:0007669"/>
    <property type="project" value="InterPro"/>
</dbReference>
<keyword evidence="4" id="KW-0067">ATP-binding</keyword>
<evidence type="ECO:0000256" key="1">
    <source>
        <dbReference type="ARBA" id="ARBA00022741"/>
    </source>
</evidence>
<organism evidence="7 8">
    <name type="scientific">Sporotomaculum syntrophicum</name>
    <dbReference type="NCBI Taxonomy" id="182264"/>
    <lineage>
        <taxon>Bacteria</taxon>
        <taxon>Bacillati</taxon>
        <taxon>Bacillota</taxon>
        <taxon>Clostridia</taxon>
        <taxon>Eubacteriales</taxon>
        <taxon>Desulfallaceae</taxon>
        <taxon>Sporotomaculum</taxon>
    </lineage>
</organism>
<evidence type="ECO:0000256" key="4">
    <source>
        <dbReference type="ARBA" id="ARBA00022840"/>
    </source>
</evidence>
<dbReference type="GO" id="GO:0055087">
    <property type="term" value="C:Ski complex"/>
    <property type="evidence" value="ECO:0007669"/>
    <property type="project" value="TreeGrafter"/>
</dbReference>
<accession>A0A9D3AXL6</accession>
<dbReference type="GO" id="GO:0070478">
    <property type="term" value="P:nuclear-transcribed mRNA catabolic process, 3'-5' exonucleolytic nonsense-mediated decay"/>
    <property type="evidence" value="ECO:0007669"/>
    <property type="project" value="TreeGrafter"/>
</dbReference>
<dbReference type="Proteomes" id="UP000798488">
    <property type="component" value="Unassembled WGS sequence"/>
</dbReference>
<comment type="caution">
    <text evidence="7">The sequence shown here is derived from an EMBL/GenBank/DDBJ whole genome shotgun (WGS) entry which is preliminary data.</text>
</comment>
<evidence type="ECO:0000313" key="8">
    <source>
        <dbReference type="Proteomes" id="UP000798488"/>
    </source>
</evidence>
<dbReference type="PANTHER" id="PTHR12131">
    <property type="entry name" value="ATP-DEPENDENT RNA AND DNA HELICASE"/>
    <property type="match status" value="1"/>
</dbReference>
<evidence type="ECO:0000256" key="5">
    <source>
        <dbReference type="SAM" id="Coils"/>
    </source>
</evidence>
<dbReference type="SMART" id="SM00487">
    <property type="entry name" value="DEXDc"/>
    <property type="match status" value="1"/>
</dbReference>
<dbReference type="RefSeq" id="WP_243152945.1">
    <property type="nucleotide sequence ID" value="NZ_LSRS01000003.1"/>
</dbReference>
<dbReference type="InterPro" id="IPR027417">
    <property type="entry name" value="P-loop_NTPase"/>
</dbReference>
<feature type="coiled-coil region" evidence="5">
    <location>
        <begin position="172"/>
        <end position="199"/>
    </location>
</feature>
<dbReference type="InterPro" id="IPR014001">
    <property type="entry name" value="Helicase_ATP-bd"/>
</dbReference>
<keyword evidence="1" id="KW-0547">Nucleotide-binding</keyword>
<dbReference type="Gene3D" id="3.40.50.300">
    <property type="entry name" value="P-loop containing nucleotide triphosphate hydrolases"/>
    <property type="match status" value="1"/>
</dbReference>
<evidence type="ECO:0000259" key="6">
    <source>
        <dbReference type="PROSITE" id="PS51192"/>
    </source>
</evidence>
<protein>
    <submittedName>
        <fullName evidence="7">Ski2-like helicase</fullName>
    </submittedName>
</protein>
<evidence type="ECO:0000256" key="2">
    <source>
        <dbReference type="ARBA" id="ARBA00022801"/>
    </source>
</evidence>
<keyword evidence="5" id="KW-0175">Coiled coil</keyword>
<feature type="domain" description="Helicase ATP-binding" evidence="6">
    <location>
        <begin position="552"/>
        <end position="710"/>
    </location>
</feature>
<dbReference type="AlphaFoldDB" id="A0A9D3AXL6"/>
<keyword evidence="3 7" id="KW-0347">Helicase</keyword>
<dbReference type="InterPro" id="IPR011545">
    <property type="entry name" value="DEAD/DEAH_box_helicase_dom"/>
</dbReference>
<sequence>MANARTDELKKILLEQILAGGSISLPDLCNRTGNRLDELSGALQSLAVRGEVLVAGPQDGPPEEVILSCPGVGGEGTAVPDGREKRLAAKIIVSNISVLKTRLLIQAQEMIRELLNDGVPRTREELASLLLMELPSRLPGGMPDVLLLPDHTYTLRDTAAGQAELERRAEAARAHSQLVQRQRRQVDDLLDEHEVLAEEEISRLLGEKLQPEAVAHLVCLPGGYYTHPDSDAAWDEVGRYLSHSEPISRKEFVLMFKRHKKLVAKIKKGREEPPFVILPDGRVTVDTRPEGAEELRRREILAYVHYTLKQKMGGRSFFTLEDFAPRERKLARQEALQAGCVELKIARRELFCAPIKAEPGKIARELKELTGLDLPVKGGPTVPVAFLLDNSYTARETGRLLGVHPGDIAGLWELGHLQGFQMEGVTRYWRAPVDALHRSPNMERLLRRAEKIKPGDAARILSITQDRIRQLIREGHLRSVGRSERGVYFLRRGDVEDLLARLPDLREGWGEMPPQSSERPVWHKKRRARRSKSAAALPTGPIVLDEFQQKSISALLEGQSVLVAAPTGTGKTLIAERLVDSILEQGREVVYTSPIKALSNQKYRDFARQYGHYRVGLITGDVSINERAQLLVMTTEIFRNWCFANPEWMDNISHVIFDEVHYLDDVERGTAWEESIIFAPPHIRILGLSATVPNIHEIARWIETVRGSQVLVVEEYRRAVPLEINWITPDNEILDEEEALDEIEALHQVGSRSRYMYGHGGEEDKYGFSK</sequence>
<dbReference type="InterPro" id="IPR050699">
    <property type="entry name" value="RNA-DNA_Helicase"/>
</dbReference>
<proteinExistence type="predicted"/>
<dbReference type="Pfam" id="PF00270">
    <property type="entry name" value="DEAD"/>
    <property type="match status" value="1"/>
</dbReference>
<reference evidence="7" key="1">
    <citation type="submission" date="2016-02" db="EMBL/GenBank/DDBJ databases">
        <title>Draft Genome Sequence of Sporotomaculum syntrophicum Strain FB, a Syntrophic Benzoate Degrader.</title>
        <authorList>
            <person name="Nobu M.K."/>
            <person name="Narihiro T."/>
            <person name="Qiu Y.-L."/>
            <person name="Ohashi A."/>
            <person name="Liu W.-T."/>
            <person name="Yuji S."/>
        </authorList>
    </citation>
    <scope>NUCLEOTIDE SEQUENCE</scope>
    <source>
        <strain evidence="7">FB</strain>
    </source>
</reference>
<dbReference type="SUPFAM" id="SSF52540">
    <property type="entry name" value="P-loop containing nucleoside triphosphate hydrolases"/>
    <property type="match status" value="1"/>
</dbReference>
<dbReference type="PROSITE" id="PS51192">
    <property type="entry name" value="HELICASE_ATP_BIND_1"/>
    <property type="match status" value="1"/>
</dbReference>
<evidence type="ECO:0000256" key="3">
    <source>
        <dbReference type="ARBA" id="ARBA00022806"/>
    </source>
</evidence>
<dbReference type="GO" id="GO:0005524">
    <property type="term" value="F:ATP binding"/>
    <property type="evidence" value="ECO:0007669"/>
    <property type="project" value="UniProtKB-KW"/>
</dbReference>
<keyword evidence="2" id="KW-0378">Hydrolase</keyword>